<evidence type="ECO:0000313" key="3">
    <source>
        <dbReference type="Proteomes" id="UP001161017"/>
    </source>
</evidence>
<comment type="caution">
    <text evidence="2">The sequence shown here is derived from an EMBL/GenBank/DDBJ whole genome shotgun (WGS) entry which is preliminary data.</text>
</comment>
<evidence type="ECO:0000313" key="2">
    <source>
        <dbReference type="EMBL" id="MDI1491621.1"/>
    </source>
</evidence>
<keyword evidence="1" id="KW-0732">Signal</keyword>
<feature type="signal peptide" evidence="1">
    <location>
        <begin position="1"/>
        <end position="23"/>
    </location>
</feature>
<dbReference type="EMBL" id="JAPUFD010000015">
    <property type="protein sequence ID" value="MDI1491621.1"/>
    <property type="molecule type" value="Genomic_DNA"/>
</dbReference>
<proteinExistence type="predicted"/>
<protein>
    <submittedName>
        <fullName evidence="2">Uncharacterized protein</fullName>
    </submittedName>
</protein>
<dbReference type="AlphaFoldDB" id="A0AA43QUS5"/>
<keyword evidence="3" id="KW-1185">Reference proteome</keyword>
<organism evidence="2 3">
    <name type="scientific">Ramalina farinacea</name>
    <dbReference type="NCBI Taxonomy" id="258253"/>
    <lineage>
        <taxon>Eukaryota</taxon>
        <taxon>Fungi</taxon>
        <taxon>Dikarya</taxon>
        <taxon>Ascomycota</taxon>
        <taxon>Pezizomycotina</taxon>
        <taxon>Lecanoromycetes</taxon>
        <taxon>OSLEUM clade</taxon>
        <taxon>Lecanoromycetidae</taxon>
        <taxon>Lecanorales</taxon>
        <taxon>Lecanorineae</taxon>
        <taxon>Ramalinaceae</taxon>
        <taxon>Ramalina</taxon>
    </lineage>
</organism>
<sequence length="176" mass="18579">MLHLPKILALALLISANRFLVSAAADGDVSKHAHLALFSASDCGPTEKAPDTSASVAIQATGSKDFCGTLKSYEAGQYDFLGISWGSKSSNKNPDNGMEAKQVSFYTDTACQHVAKWYVQGEQKDDGSDINENISCFNTSDYGGPFLSVMMHKHVDADNPSKTAVGAPAVNTAISG</sequence>
<name>A0AA43QUS5_9LECA</name>
<evidence type="ECO:0000256" key="1">
    <source>
        <dbReference type="SAM" id="SignalP"/>
    </source>
</evidence>
<dbReference type="Proteomes" id="UP001161017">
    <property type="component" value="Unassembled WGS sequence"/>
</dbReference>
<reference evidence="2" key="1">
    <citation type="journal article" date="2023" name="Genome Biol. Evol.">
        <title>First Whole Genome Sequence and Flow Cytometry Genome Size Data for the Lichen-Forming Fungus Ramalina farinacea (Ascomycota).</title>
        <authorList>
            <person name="Llewellyn T."/>
            <person name="Mian S."/>
            <person name="Hill R."/>
            <person name="Leitch I.J."/>
            <person name="Gaya E."/>
        </authorList>
    </citation>
    <scope>NUCLEOTIDE SEQUENCE</scope>
    <source>
        <strain evidence="2">LIQ254RAFAR</strain>
    </source>
</reference>
<feature type="chain" id="PRO_5041428474" evidence="1">
    <location>
        <begin position="24"/>
        <end position="176"/>
    </location>
</feature>
<gene>
    <name evidence="2" type="ORF">OHK93_002830</name>
</gene>
<accession>A0AA43QUS5</accession>